<dbReference type="Proteomes" id="UP000887574">
    <property type="component" value="Unplaced"/>
</dbReference>
<accession>A0A915EIV1</accession>
<dbReference type="InterPro" id="IPR017855">
    <property type="entry name" value="SMAD-like_dom_sf"/>
</dbReference>
<evidence type="ECO:0000313" key="3">
    <source>
        <dbReference type="Proteomes" id="UP000887574"/>
    </source>
</evidence>
<keyword evidence="3" id="KW-1185">Reference proteome</keyword>
<dbReference type="Gene3D" id="2.60.200.10">
    <property type="match status" value="1"/>
</dbReference>
<dbReference type="PANTHER" id="PTHR22742">
    <property type="entry name" value="EXPANSION, ISOFORM A-RELATED"/>
    <property type="match status" value="1"/>
</dbReference>
<dbReference type="Pfam" id="PF03166">
    <property type="entry name" value="MH2"/>
    <property type="match status" value="1"/>
</dbReference>
<dbReference type="GO" id="GO:0006355">
    <property type="term" value="P:regulation of DNA-templated transcription"/>
    <property type="evidence" value="ECO:0007669"/>
    <property type="project" value="InterPro"/>
</dbReference>
<feature type="compositionally biased region" description="Polar residues" evidence="1">
    <location>
        <begin position="267"/>
        <end position="295"/>
    </location>
</feature>
<feature type="domain" description="MH2" evidence="2">
    <location>
        <begin position="1"/>
        <end position="173"/>
    </location>
</feature>
<feature type="compositionally biased region" description="Polar residues" evidence="1">
    <location>
        <begin position="302"/>
        <end position="320"/>
    </location>
</feature>
<dbReference type="GO" id="GO:0009791">
    <property type="term" value="P:post-embryonic development"/>
    <property type="evidence" value="ECO:0007669"/>
    <property type="project" value="UniProtKB-ARBA"/>
</dbReference>
<dbReference type="WBParaSite" id="jg6359">
    <property type="protein sequence ID" value="jg6359"/>
    <property type="gene ID" value="jg6359"/>
</dbReference>
<proteinExistence type="predicted"/>
<dbReference type="SMART" id="SM00524">
    <property type="entry name" value="DWB"/>
    <property type="match status" value="1"/>
</dbReference>
<dbReference type="InterPro" id="IPR008984">
    <property type="entry name" value="SMAD_FHA_dom_sf"/>
</dbReference>
<dbReference type="GO" id="GO:0051239">
    <property type="term" value="P:regulation of multicellular organismal process"/>
    <property type="evidence" value="ECO:0007669"/>
    <property type="project" value="UniProtKB-ARBA"/>
</dbReference>
<organism evidence="3 4">
    <name type="scientific">Ditylenchus dipsaci</name>
    <dbReference type="NCBI Taxonomy" id="166011"/>
    <lineage>
        <taxon>Eukaryota</taxon>
        <taxon>Metazoa</taxon>
        <taxon>Ecdysozoa</taxon>
        <taxon>Nematoda</taxon>
        <taxon>Chromadorea</taxon>
        <taxon>Rhabditida</taxon>
        <taxon>Tylenchina</taxon>
        <taxon>Tylenchomorpha</taxon>
        <taxon>Sphaerularioidea</taxon>
        <taxon>Anguinidae</taxon>
        <taxon>Anguininae</taxon>
        <taxon>Ditylenchus</taxon>
    </lineage>
</organism>
<dbReference type="PROSITE" id="PS51076">
    <property type="entry name" value="MH2"/>
    <property type="match status" value="1"/>
</dbReference>
<dbReference type="SUPFAM" id="SSF49879">
    <property type="entry name" value="SMAD/FHA domain"/>
    <property type="match status" value="1"/>
</dbReference>
<evidence type="ECO:0000256" key="1">
    <source>
        <dbReference type="SAM" id="MobiDB-lite"/>
    </source>
</evidence>
<evidence type="ECO:0000313" key="4">
    <source>
        <dbReference type="WBParaSite" id="jg6359"/>
    </source>
</evidence>
<name>A0A915EIV1_9BILA</name>
<dbReference type="AlphaFoldDB" id="A0A915EIV1"/>
<feature type="region of interest" description="Disordered" evidence="1">
    <location>
        <begin position="267"/>
        <end position="322"/>
    </location>
</feature>
<protein>
    <submittedName>
        <fullName evidence="4">MH2 domain-containing protein</fullName>
    </submittedName>
</protein>
<reference evidence="4" key="1">
    <citation type="submission" date="2022-11" db="UniProtKB">
        <authorList>
            <consortium name="WormBaseParasite"/>
        </authorList>
    </citation>
    <scope>IDENTIFICATION</scope>
</reference>
<dbReference type="PANTHER" id="PTHR22742:SF2">
    <property type="entry name" value="EXPANSION, ISOFORM A-RELATED"/>
    <property type="match status" value="1"/>
</dbReference>
<dbReference type="GO" id="GO:0050793">
    <property type="term" value="P:regulation of developmental process"/>
    <property type="evidence" value="ECO:0007669"/>
    <property type="project" value="UniProtKB-ARBA"/>
</dbReference>
<evidence type="ECO:0000259" key="2">
    <source>
        <dbReference type="PROSITE" id="PS51076"/>
    </source>
</evidence>
<dbReference type="InterPro" id="IPR001132">
    <property type="entry name" value="SMAD_dom_Dwarfin-type"/>
</dbReference>
<sequence length="356" mass="39737">MEGGSRLAKAYLRNPVVVVDGSDHEFDGLRIGFNHFLHVASFQQDFCKKIGDGVVIKMDADGNIKAMARGTAPIYVQGKLTPKSANISDNDRIYKIFDMHQFKCSLAEMTSSSDIRSLLFKTCTRIAMVKDGGEDNLSKTPCWFLLVNMIAIDMVRRKLSLPDSKKNKLVSESTPIPSNSPVIAAQIPLISLLTAAIQKIQNGCVEVQLETDSSAEDMMQKLATKQNNFLNAERCDTSVSSIPANYRCRRPRLSKSVVHTNQNKQFYSKLTSPQNRHSDFSHINTSDYESHSNGNGMFDVASSLSYNSSPESDTDSNNSEKQFDHLDAPRLVKVKNMLIACFFKNHSRYSLDEKDS</sequence>